<comment type="similarity">
    <text evidence="1">Belongs to the 'phage' integrase family.</text>
</comment>
<comment type="caution">
    <text evidence="5">The sequence shown here is derived from an EMBL/GenBank/DDBJ whole genome shotgun (WGS) entry which is preliminary data.</text>
</comment>
<protein>
    <submittedName>
        <fullName evidence="5">Tyrosine-type recombinase/integrase</fullName>
    </submittedName>
</protein>
<keyword evidence="2" id="KW-0238">DNA-binding</keyword>
<accession>A0ABT8WQN7</accession>
<dbReference type="PROSITE" id="PS51898">
    <property type="entry name" value="TYR_RECOMBINASE"/>
    <property type="match status" value="1"/>
</dbReference>
<evidence type="ECO:0000256" key="3">
    <source>
        <dbReference type="ARBA" id="ARBA00023172"/>
    </source>
</evidence>
<dbReference type="InterPro" id="IPR002104">
    <property type="entry name" value="Integrase_catalytic"/>
</dbReference>
<keyword evidence="3" id="KW-0233">DNA recombination</keyword>
<gene>
    <name evidence="5" type="ORF">Q4Q40_14925</name>
</gene>
<dbReference type="Pfam" id="PF00589">
    <property type="entry name" value="Phage_integrase"/>
    <property type="match status" value="1"/>
</dbReference>
<dbReference type="PANTHER" id="PTHR30349">
    <property type="entry name" value="PHAGE INTEGRASE-RELATED"/>
    <property type="match status" value="1"/>
</dbReference>
<dbReference type="PANTHER" id="PTHR30349:SF41">
    <property type="entry name" value="INTEGRASE_RECOMBINASE PROTEIN MJ0367-RELATED"/>
    <property type="match status" value="1"/>
</dbReference>
<evidence type="ECO:0000256" key="1">
    <source>
        <dbReference type="ARBA" id="ARBA00008857"/>
    </source>
</evidence>
<evidence type="ECO:0000313" key="6">
    <source>
        <dbReference type="Proteomes" id="UP001176806"/>
    </source>
</evidence>
<name>A0ABT8WQN7_9FLAO</name>
<reference evidence="5" key="1">
    <citation type="submission" date="2023-07" db="EMBL/GenBank/DDBJ databases">
        <title>Two novel species in the genus Flavivirga.</title>
        <authorList>
            <person name="Kwon K."/>
        </authorList>
    </citation>
    <scope>NUCLEOTIDE SEQUENCE</scope>
    <source>
        <strain evidence="5">KACC 14158</strain>
    </source>
</reference>
<dbReference type="InterPro" id="IPR050090">
    <property type="entry name" value="Tyrosine_recombinase_XerCD"/>
</dbReference>
<dbReference type="Proteomes" id="UP001176806">
    <property type="component" value="Unassembled WGS sequence"/>
</dbReference>
<evidence type="ECO:0000313" key="5">
    <source>
        <dbReference type="EMBL" id="MDO5975487.1"/>
    </source>
</evidence>
<proteinExistence type="inferred from homology"/>
<dbReference type="EMBL" id="JAUOEL010000005">
    <property type="protein sequence ID" value="MDO5975487.1"/>
    <property type="molecule type" value="Genomic_DNA"/>
</dbReference>
<evidence type="ECO:0000256" key="2">
    <source>
        <dbReference type="ARBA" id="ARBA00023125"/>
    </source>
</evidence>
<feature type="domain" description="Tyr recombinase" evidence="4">
    <location>
        <begin position="1"/>
        <end position="94"/>
    </location>
</feature>
<dbReference type="InterPro" id="IPR013762">
    <property type="entry name" value="Integrase-like_cat_sf"/>
</dbReference>
<evidence type="ECO:0000259" key="4">
    <source>
        <dbReference type="PROSITE" id="PS51898"/>
    </source>
</evidence>
<keyword evidence="6" id="KW-1185">Reference proteome</keyword>
<dbReference type="Gene3D" id="1.10.443.10">
    <property type="entry name" value="Intergrase catalytic core"/>
    <property type="match status" value="1"/>
</dbReference>
<sequence length="107" mass="12296">MNHGLKIRAIGLFEGQTRCKYSTTSIRAIFRKVVNDTNLNPWATVHTLRHWFATHCIENNINIRHLQNMLGHSSPKTTEIYTTTIEINNKTIICPLDTLLKSNTLHV</sequence>
<organism evidence="5 6">
    <name type="scientific">Flavivirga jejuensis</name>
    <dbReference type="NCBI Taxonomy" id="870487"/>
    <lineage>
        <taxon>Bacteria</taxon>
        <taxon>Pseudomonadati</taxon>
        <taxon>Bacteroidota</taxon>
        <taxon>Flavobacteriia</taxon>
        <taxon>Flavobacteriales</taxon>
        <taxon>Flavobacteriaceae</taxon>
        <taxon>Flavivirga</taxon>
    </lineage>
</organism>
<dbReference type="RefSeq" id="WP_303302692.1">
    <property type="nucleotide sequence ID" value="NZ_BAABDA010000050.1"/>
</dbReference>
<dbReference type="InterPro" id="IPR011010">
    <property type="entry name" value="DNA_brk_join_enz"/>
</dbReference>
<dbReference type="SUPFAM" id="SSF56349">
    <property type="entry name" value="DNA breaking-rejoining enzymes"/>
    <property type="match status" value="1"/>
</dbReference>